<proteinExistence type="predicted"/>
<protein>
    <recommendedName>
        <fullName evidence="3">Molybdate ABC transporter substrate-binding protein</fullName>
    </recommendedName>
</protein>
<keyword evidence="1" id="KW-0614">Plasmid</keyword>
<dbReference type="EMBL" id="CP023740">
    <property type="protein sequence ID" value="ATQ70998.1"/>
    <property type="molecule type" value="Genomic_DNA"/>
</dbReference>
<organism evidence="1 2">
    <name type="scientific">Methylosinus trichosporium (strain ATCC 35070 / NCIMB 11131 / UNIQEM 75 / OB3b)</name>
    <dbReference type="NCBI Taxonomy" id="595536"/>
    <lineage>
        <taxon>Bacteria</taxon>
        <taxon>Pseudomonadati</taxon>
        <taxon>Pseudomonadota</taxon>
        <taxon>Alphaproteobacteria</taxon>
        <taxon>Hyphomicrobiales</taxon>
        <taxon>Methylocystaceae</taxon>
        <taxon>Methylosinus</taxon>
    </lineage>
</organism>
<dbReference type="KEGG" id="mtw:CQW49_23960"/>
<keyword evidence="2" id="KW-1185">Reference proteome</keyword>
<dbReference type="STRING" id="595536.GCA_000178815_00123"/>
<name>A0A2D2D7L1_METT3</name>
<evidence type="ECO:0000313" key="1">
    <source>
        <dbReference type="EMBL" id="ATQ70998.1"/>
    </source>
</evidence>
<dbReference type="Proteomes" id="UP000230709">
    <property type="component" value="Plasmid pOB3b3"/>
</dbReference>
<gene>
    <name evidence="1" type="ORF">CQW49_23960</name>
</gene>
<sequence>MAAAPPAQATTTIYVAVAANFANPLNDIIGKFKTYALSTYGYDYDVTYTSGASGNLLSQITGSCATTPTCATTNPNAWGHYDLFLSADVSRPLTLYSTYPSLVSTWTTGASPASANYLFEYAQGYLELYTNTGAWNVSSGLPSGWTTKGVGIAAPGSAPYGLAATQELWNAYTVTSTSALVHSTYADIASIYNAVVAGTETFGYVAKSQICSAGAVNVPSTRHQSISPSSTTYNAIIQDGVIIANTTARTRTAGEETELRLFVAYLNNHTTSPPSDTVTTLLNYCYGVP</sequence>
<evidence type="ECO:0008006" key="3">
    <source>
        <dbReference type="Google" id="ProtNLM"/>
    </source>
</evidence>
<dbReference type="Gene3D" id="3.40.190.10">
    <property type="entry name" value="Periplasmic binding protein-like II"/>
    <property type="match status" value="2"/>
</dbReference>
<accession>A0A2D2D7L1</accession>
<dbReference type="SUPFAM" id="SSF53850">
    <property type="entry name" value="Periplasmic binding protein-like II"/>
    <property type="match status" value="1"/>
</dbReference>
<reference evidence="2" key="1">
    <citation type="submission" date="2017-10" db="EMBL/GenBank/DDBJ databases">
        <title>Completed PacBio SMRT sequence of Methylosinus trichosporium OB3b reveals presence of a third large plasmid.</title>
        <authorList>
            <person name="Charles T.C."/>
            <person name="Lynch M.D.J."/>
            <person name="Heil J.R."/>
            <person name="Cheng J."/>
        </authorList>
    </citation>
    <scope>NUCLEOTIDE SEQUENCE [LARGE SCALE GENOMIC DNA]</scope>
    <source>
        <strain evidence="2">OB3b</strain>
        <plasmid evidence="2">pob3b3</plasmid>
    </source>
</reference>
<dbReference type="AlphaFoldDB" id="A0A2D2D7L1"/>
<dbReference type="Pfam" id="PF13531">
    <property type="entry name" value="SBP_bac_11"/>
    <property type="match status" value="1"/>
</dbReference>
<evidence type="ECO:0000313" key="2">
    <source>
        <dbReference type="Proteomes" id="UP000230709"/>
    </source>
</evidence>
<geneLocation type="plasmid" evidence="2">
    <name>pob3b3</name>
</geneLocation>